<reference evidence="1" key="1">
    <citation type="submission" date="2020-04" db="EMBL/GenBank/DDBJ databases">
        <authorList>
            <person name="Chiriac C."/>
            <person name="Salcher M."/>
            <person name="Ghai R."/>
            <person name="Kavagutti S V."/>
        </authorList>
    </citation>
    <scope>NUCLEOTIDE SEQUENCE</scope>
</reference>
<accession>A0A6J5KVT2</accession>
<name>A0A6J5KVT2_9CAUD</name>
<proteinExistence type="predicted"/>
<gene>
    <name evidence="1" type="ORF">UFOVP84_9</name>
</gene>
<organism evidence="1">
    <name type="scientific">uncultured Caudovirales phage</name>
    <dbReference type="NCBI Taxonomy" id="2100421"/>
    <lineage>
        <taxon>Viruses</taxon>
        <taxon>Duplodnaviria</taxon>
        <taxon>Heunggongvirae</taxon>
        <taxon>Uroviricota</taxon>
        <taxon>Caudoviricetes</taxon>
        <taxon>Peduoviridae</taxon>
        <taxon>Maltschvirus</taxon>
        <taxon>Maltschvirus maltsch</taxon>
    </lineage>
</organism>
<dbReference type="Pfam" id="PF11246">
    <property type="entry name" value="Phage_gp53"/>
    <property type="match status" value="1"/>
</dbReference>
<dbReference type="EMBL" id="LR796208">
    <property type="protein sequence ID" value="CAB4126628.1"/>
    <property type="molecule type" value="Genomic_DNA"/>
</dbReference>
<sequence>MYFKNFPSFIYNFDIAGTNTTLLVKDITTNVRFRKELLSNITVYDEYDIVDNETPEHISEKIYGTPEYFWVIMLANERYDYINDFPLTQYVLEQYISDKYINPYDIHHYVNENGFIVDSSYIGARSITNYDYEYSINESKRRIKIIPRYYIDKIITDYNKII</sequence>
<dbReference type="InterPro" id="IPR022607">
    <property type="entry name" value="Phage_T4_Gp53_baseplate_wedge"/>
</dbReference>
<evidence type="ECO:0000313" key="1">
    <source>
        <dbReference type="EMBL" id="CAB4126628.1"/>
    </source>
</evidence>
<protein>
    <submittedName>
        <fullName evidence="1">Baseplate wedge subunit</fullName>
    </submittedName>
</protein>